<organism evidence="1 2">
    <name type="scientific">Mucilaginibacter gilvus</name>
    <dbReference type="NCBI Taxonomy" id="2305909"/>
    <lineage>
        <taxon>Bacteria</taxon>
        <taxon>Pseudomonadati</taxon>
        <taxon>Bacteroidota</taxon>
        <taxon>Sphingobacteriia</taxon>
        <taxon>Sphingobacteriales</taxon>
        <taxon>Sphingobacteriaceae</taxon>
        <taxon>Mucilaginibacter</taxon>
    </lineage>
</organism>
<proteinExistence type="predicted"/>
<evidence type="ECO:0000313" key="2">
    <source>
        <dbReference type="Proteomes" id="UP000286701"/>
    </source>
</evidence>
<dbReference type="AlphaFoldDB" id="A0A3S4Y4N0"/>
<comment type="caution">
    <text evidence="1">The sequence shown here is derived from an EMBL/GenBank/DDBJ whole genome shotgun (WGS) entry which is preliminary data.</text>
</comment>
<gene>
    <name evidence="1" type="ORF">EPL05_22150</name>
</gene>
<dbReference type="EMBL" id="SBIW01000027">
    <property type="protein sequence ID" value="RWY47344.1"/>
    <property type="molecule type" value="Genomic_DNA"/>
</dbReference>
<name>A0A3S4Y4N0_9SPHI</name>
<accession>A0A3S4Y4N0</accession>
<dbReference type="Proteomes" id="UP000286701">
    <property type="component" value="Unassembled WGS sequence"/>
</dbReference>
<sequence>MSSHHIVREKQEPALLALGLDTFDAEFLGQLLEWSPTVITTPATAEQINAYGIKIDLIIADALEPGMQSDVKLIAAGSVSPVEAALNYLIAAGYSAVNMVTDELNLDEFLFYADKINLVIFCRDKKIFPVTSGFNKWKPAGERVELLSVSTGVKTEGLTALGTGDYKTTADGFYTLQFDEPFLFVAEEI</sequence>
<keyword evidence="1" id="KW-0808">Transferase</keyword>
<dbReference type="GO" id="GO:0016301">
    <property type="term" value="F:kinase activity"/>
    <property type="evidence" value="ECO:0007669"/>
    <property type="project" value="UniProtKB-KW"/>
</dbReference>
<dbReference type="RefSeq" id="WP_128536178.1">
    <property type="nucleotide sequence ID" value="NZ_SBIW01000027.1"/>
</dbReference>
<keyword evidence="1" id="KW-0418">Kinase</keyword>
<dbReference type="OrthoDB" id="1132102at2"/>
<evidence type="ECO:0000313" key="1">
    <source>
        <dbReference type="EMBL" id="RWY47344.1"/>
    </source>
</evidence>
<reference evidence="1 2" key="1">
    <citation type="submission" date="2019-01" db="EMBL/GenBank/DDBJ databases">
        <title>Mucilaginibacter antarcticum sp. nov., isolated from antarctic soil.</title>
        <authorList>
            <person name="Yan Y.-Q."/>
            <person name="Du Z.-J."/>
        </authorList>
    </citation>
    <scope>NUCLEOTIDE SEQUENCE [LARGE SCALE GENOMIC DNA]</scope>
    <source>
        <strain evidence="1 2">F01003</strain>
    </source>
</reference>
<protein>
    <submittedName>
        <fullName evidence="1">Thiamine diphosphokinase</fullName>
    </submittedName>
</protein>
<keyword evidence="2" id="KW-1185">Reference proteome</keyword>